<gene>
    <name evidence="9" type="ORF">pipiens_013169</name>
</gene>
<comment type="caution">
    <text evidence="9">The sequence shown here is derived from an EMBL/GenBank/DDBJ whole genome shotgun (WGS) entry which is preliminary data.</text>
</comment>
<dbReference type="Pfam" id="PF01061">
    <property type="entry name" value="ABC2_membrane"/>
    <property type="match status" value="1"/>
</dbReference>
<organism evidence="9 10">
    <name type="scientific">Culex pipiens pipiens</name>
    <name type="common">Northern house mosquito</name>
    <dbReference type="NCBI Taxonomy" id="38569"/>
    <lineage>
        <taxon>Eukaryota</taxon>
        <taxon>Metazoa</taxon>
        <taxon>Ecdysozoa</taxon>
        <taxon>Arthropoda</taxon>
        <taxon>Hexapoda</taxon>
        <taxon>Insecta</taxon>
        <taxon>Pterygota</taxon>
        <taxon>Neoptera</taxon>
        <taxon>Endopterygota</taxon>
        <taxon>Diptera</taxon>
        <taxon>Nematocera</taxon>
        <taxon>Culicoidea</taxon>
        <taxon>Culicidae</taxon>
        <taxon>Culicinae</taxon>
        <taxon>Culicini</taxon>
        <taxon>Culex</taxon>
        <taxon>Culex</taxon>
    </lineage>
</organism>
<evidence type="ECO:0000256" key="7">
    <source>
        <dbReference type="SAM" id="Phobius"/>
    </source>
</evidence>
<evidence type="ECO:0000313" key="10">
    <source>
        <dbReference type="Proteomes" id="UP001562425"/>
    </source>
</evidence>
<evidence type="ECO:0000256" key="4">
    <source>
        <dbReference type="ARBA" id="ARBA00022989"/>
    </source>
</evidence>
<dbReference type="InterPro" id="IPR012337">
    <property type="entry name" value="RNaseH-like_sf"/>
</dbReference>
<dbReference type="GO" id="GO:0016020">
    <property type="term" value="C:membrane"/>
    <property type="evidence" value="ECO:0007669"/>
    <property type="project" value="UniProtKB-SubCell"/>
</dbReference>
<feature type="compositionally biased region" description="Polar residues" evidence="6">
    <location>
        <begin position="255"/>
        <end position="268"/>
    </location>
</feature>
<feature type="compositionally biased region" description="Low complexity" evidence="6">
    <location>
        <begin position="10"/>
        <end position="23"/>
    </location>
</feature>
<keyword evidence="5 7" id="KW-0472">Membrane</keyword>
<feature type="region of interest" description="Disordered" evidence="6">
    <location>
        <begin position="254"/>
        <end position="273"/>
    </location>
</feature>
<dbReference type="PANTHER" id="PTHR48041:SF113">
    <property type="entry name" value="ATP-BINDING CASSETTE SUB-FAMILY G MEMBER 5"/>
    <property type="match status" value="1"/>
</dbReference>
<sequence length="1062" mass="119298">MMRRDQQTPSSSTSTNGGNRSASITLLDGSLPPAVVNAAGIRDARSKSADTMRRDKLDGKAAAAALMYMQLQIKEEAADPDIQADSEVSLDANSTLAQVLEDFSNDEAPHEPEIEIKTSSRSLADESAFRKQFGLSTGTAAAAQKSLQFQLGNMSYQLADQMFKPTPVNLLTKDMLEQKITEKDPELVYRKHHNNNSTWARYMPMYYKGVKQNYVRCLECGWLVLHKASTGTGSLLRHKCKIKLPSGVEVKIEQQPASNRNLPTKQTNGSGGGASATAAAAKFQTTAMPQNVIDDLVRQQACFLYKDLSSVELFDSASFRTFAQMLVNVGVYYGQQDIGFLADKSKLLDRIIPSIYQQARMQLNQALVDCDLSYSLSMFRNEAEQKSYVTVNSYTVAEDYYFRKINVKTVQVDELDEFVGSMPTIIPEILEREQTEPLKLVYGSKLNVPRSEEFELIPCVVTALWGIMKKIMDMFEFDSEQYVEKIFLAEDDDEDEDAMKKILAPFKEPLRSLVADGTATISEVVLWKKKLEKHFRVEEADDENMKTIKEAFQMQIKQSLKLHDYHKIAVFLDPKFKGLRFLTEEERVETLAIVKAQLARDQDGIEQLRKLHSSGKKNVDIQKESKFYEFMDLSLEVESSDVVDDEIRQYVDVKLEAPVDVLSYWRTECSFPLLKKLCQRVLNIPAACDDMKLRFGRADQLDFLKKRAVLREEEIDMMLYLNQNGPSRDRFLESSQQIEALVERFARESPIPEAPINPIGSGKIPLAYGKPGELKVWGILYLRLLAATFSCGYAGMKAMFLRLLALPAAVGLLWLFYSQVGDDSHGFFSKSGLIMTVLGLSYGVGIWTTITLFPSWRKRFCQEYSEGLYTGATLLIAYNTVSMPFSFISAAIAACAFYPLVLDPVNPNGLYFMYILVALWTSFMLAEQLSIAFLLIVKSQINAAIAVSYILIVCLVLASGTVRSFKGLSPWLQDNSKGVHTKYASSLLHSTIFHARPMRCQPGPGTVCPTPADFLLERIGKAHPQETTDIAASIAFALGLCAFNMILYLLPMPRCVRRKFRD</sequence>
<feature type="transmembrane region" description="Helical" evidence="7">
    <location>
        <begin position="776"/>
        <end position="796"/>
    </location>
</feature>
<reference evidence="9 10" key="1">
    <citation type="submission" date="2024-05" db="EMBL/GenBank/DDBJ databases">
        <title>Culex pipiens pipiens assembly and annotation.</title>
        <authorList>
            <person name="Alout H."/>
            <person name="Durand T."/>
        </authorList>
    </citation>
    <scope>NUCLEOTIDE SEQUENCE [LARGE SCALE GENOMIC DNA]</scope>
    <source>
        <strain evidence="9">HA-2024</strain>
        <tissue evidence="9">Whole body</tissue>
    </source>
</reference>
<feature type="transmembrane region" description="Helical" evidence="7">
    <location>
        <begin position="911"/>
        <end position="936"/>
    </location>
</feature>
<dbReference type="PANTHER" id="PTHR48041">
    <property type="entry name" value="ABC TRANSPORTER G FAMILY MEMBER 28"/>
    <property type="match status" value="1"/>
</dbReference>
<dbReference type="AlphaFoldDB" id="A0ABD1CZG7"/>
<dbReference type="EMBL" id="JBEHCU010008443">
    <property type="protein sequence ID" value="KAL1383350.1"/>
    <property type="molecule type" value="Genomic_DNA"/>
</dbReference>
<feature type="transmembrane region" description="Helical" evidence="7">
    <location>
        <begin position="943"/>
        <end position="962"/>
    </location>
</feature>
<dbReference type="InterPro" id="IPR013525">
    <property type="entry name" value="ABC2_TM"/>
</dbReference>
<dbReference type="SUPFAM" id="SSF53098">
    <property type="entry name" value="Ribonuclease H-like"/>
    <property type="match status" value="1"/>
</dbReference>
<feature type="domain" description="ABC-2 type transporter transmembrane" evidence="8">
    <location>
        <begin position="812"/>
        <end position="990"/>
    </location>
</feature>
<evidence type="ECO:0000256" key="6">
    <source>
        <dbReference type="SAM" id="MobiDB-lite"/>
    </source>
</evidence>
<dbReference type="Proteomes" id="UP001562425">
    <property type="component" value="Unassembled WGS sequence"/>
</dbReference>
<evidence type="ECO:0000313" key="9">
    <source>
        <dbReference type="EMBL" id="KAL1383350.1"/>
    </source>
</evidence>
<comment type="subcellular location">
    <subcellularLocation>
        <location evidence="1">Membrane</location>
        <topology evidence="1">Multi-pass membrane protein</topology>
    </subcellularLocation>
</comment>
<keyword evidence="4 7" id="KW-1133">Transmembrane helix</keyword>
<protein>
    <recommendedName>
        <fullName evidence="8">ABC-2 type transporter transmembrane domain-containing protein</fullName>
    </recommendedName>
</protein>
<feature type="transmembrane region" description="Helical" evidence="7">
    <location>
        <begin position="832"/>
        <end position="853"/>
    </location>
</feature>
<evidence type="ECO:0000256" key="2">
    <source>
        <dbReference type="ARBA" id="ARBA00022448"/>
    </source>
</evidence>
<keyword evidence="10" id="KW-1185">Reference proteome</keyword>
<feature type="transmembrane region" description="Helical" evidence="7">
    <location>
        <begin position="803"/>
        <end position="820"/>
    </location>
</feature>
<feature type="region of interest" description="Disordered" evidence="6">
    <location>
        <begin position="1"/>
        <end position="28"/>
    </location>
</feature>
<accession>A0ABD1CZG7</accession>
<evidence type="ECO:0000256" key="1">
    <source>
        <dbReference type="ARBA" id="ARBA00004141"/>
    </source>
</evidence>
<evidence type="ECO:0000256" key="5">
    <source>
        <dbReference type="ARBA" id="ARBA00023136"/>
    </source>
</evidence>
<evidence type="ECO:0000256" key="3">
    <source>
        <dbReference type="ARBA" id="ARBA00022692"/>
    </source>
</evidence>
<dbReference type="InterPro" id="IPR050352">
    <property type="entry name" value="ABCG_transporters"/>
</dbReference>
<evidence type="ECO:0000259" key="8">
    <source>
        <dbReference type="Pfam" id="PF01061"/>
    </source>
</evidence>
<feature type="transmembrane region" description="Helical" evidence="7">
    <location>
        <begin position="1030"/>
        <end position="1050"/>
    </location>
</feature>
<proteinExistence type="predicted"/>
<feature type="transmembrane region" description="Helical" evidence="7">
    <location>
        <begin position="874"/>
        <end position="899"/>
    </location>
</feature>
<keyword evidence="3 7" id="KW-0812">Transmembrane</keyword>
<keyword evidence="2" id="KW-0813">Transport</keyword>
<name>A0ABD1CZG7_CULPP</name>